<name>A0A090WL30_9FLAO</name>
<reference evidence="1 2" key="1">
    <citation type="journal article" date="2014" name="Genome Announc.">
        <title>Draft Genome Sequences of Marine Flavobacterium Algibacter lectus Strains SS8 and NR4.</title>
        <authorList>
            <person name="Takatani N."/>
            <person name="Nakanishi M."/>
            <person name="Meirelles P."/>
            <person name="Mino S."/>
            <person name="Suda W."/>
            <person name="Oshima K."/>
            <person name="Hattori M."/>
            <person name="Ohkuma M."/>
            <person name="Hosokawa M."/>
            <person name="Miyashita K."/>
            <person name="Thompson F.L."/>
            <person name="Niwa A."/>
            <person name="Sawabe T."/>
            <person name="Sawabe T."/>
        </authorList>
    </citation>
    <scope>NUCLEOTIDE SEQUENCE [LARGE SCALE GENOMIC DNA]</scope>
    <source>
        <strain evidence="2">JCM19274</strain>
    </source>
</reference>
<dbReference type="EMBL" id="BBNU01000001">
    <property type="protein sequence ID" value="GAL77775.1"/>
    <property type="molecule type" value="Genomic_DNA"/>
</dbReference>
<proteinExistence type="predicted"/>
<evidence type="ECO:0000313" key="2">
    <source>
        <dbReference type="Proteomes" id="UP000029643"/>
    </source>
</evidence>
<dbReference type="AlphaFoldDB" id="A0A090WL30"/>
<protein>
    <submittedName>
        <fullName evidence="1">Uncharacterized protein</fullName>
    </submittedName>
</protein>
<comment type="caution">
    <text evidence="1">The sequence shown here is derived from an EMBL/GenBank/DDBJ whole genome shotgun (WGS) entry which is preliminary data.</text>
</comment>
<accession>A0A090WL30</accession>
<dbReference type="Proteomes" id="UP000029643">
    <property type="component" value="Unassembled WGS sequence"/>
</dbReference>
<sequence>MKSKLFDTKKYKIVPASYVRNGLSDNTIGQYFMVGMSNIYGSGASNPTYKMLMGLEVESAVKHSDGAVFSFGHALSRIDENETRGIAVNNGRVWAIKRKSVKEFSIWCQHIHSLIKLGNNESKIPRMSNLANFKTVEKFEDTPVSVQLDSVCFQMAITIITKGDKVYKSFIPEIIFDNLSNNNKKFEGSLFVENDELAKVYFDFNNEKKWVVNSDTEINIFMDIPDKDPINTSIDNFINEYPPLIIFQNAKSLRGSTLFEPKIKEQKFDTSLFKAINGGWDETDIKKEAEEPKEAGKIYNVQQKTIKVITDSPDYLDDDIIVIDDGAGEMADIIWFSVEKKIIHFFHCKFSYTDKSGANMSNITELLQQAMRNCIWIRSSFIIKQLLNRVDKTKNSRILNDKYDELNELNEDFIPTDWVYNVYLVQPGLSKLAVFKDKQTNVEKLLIILHDRLQSSGCNLKIWHLLKNYAPRLIYLDMWPFYK</sequence>
<organism evidence="1 2">
    <name type="scientific">Algibacter lectus</name>
    <dbReference type="NCBI Taxonomy" id="221126"/>
    <lineage>
        <taxon>Bacteria</taxon>
        <taxon>Pseudomonadati</taxon>
        <taxon>Bacteroidota</taxon>
        <taxon>Flavobacteriia</taxon>
        <taxon>Flavobacteriales</taxon>
        <taxon>Flavobacteriaceae</taxon>
        <taxon>Algibacter</taxon>
    </lineage>
</organism>
<gene>
    <name evidence="1" type="ORF">JCM19274_5488</name>
</gene>
<evidence type="ECO:0000313" key="1">
    <source>
        <dbReference type="EMBL" id="GAL77775.1"/>
    </source>
</evidence>